<dbReference type="InterPro" id="IPR025923">
    <property type="entry name" value="YodL-like_dom"/>
</dbReference>
<evidence type="ECO:0000313" key="4">
    <source>
        <dbReference type="Proteomes" id="UP000322139"/>
    </source>
</evidence>
<evidence type="ECO:0000259" key="1">
    <source>
        <dbReference type="Pfam" id="PF14191"/>
    </source>
</evidence>
<reference evidence="4 5" key="1">
    <citation type="submission" date="2019-08" db="EMBL/GenBank/DDBJ databases">
        <title>Bacillus genomes from the desert of Cuatro Cienegas, Coahuila.</title>
        <authorList>
            <person name="Olmedo-Alvarez G."/>
        </authorList>
    </citation>
    <scope>NUCLEOTIDE SEQUENCE [LARGE SCALE GENOMIC DNA]</scope>
    <source>
        <strain evidence="3 5">CH37_1T</strain>
        <strain evidence="2 4">CH446_14T</strain>
    </source>
</reference>
<evidence type="ECO:0000313" key="3">
    <source>
        <dbReference type="EMBL" id="TYS66713.1"/>
    </source>
</evidence>
<dbReference type="AlphaFoldDB" id="A0A5D4RH33"/>
<dbReference type="Pfam" id="PF14191">
    <property type="entry name" value="YodL"/>
    <property type="match status" value="1"/>
</dbReference>
<evidence type="ECO:0000313" key="2">
    <source>
        <dbReference type="EMBL" id="TYS49154.1"/>
    </source>
</evidence>
<name>A0A5D4RH33_9BACI</name>
<proteinExistence type="predicted"/>
<sequence length="104" mass="12255">MLKELTLPMLKQKDYDVTIFQTPEFRQKKGYKQVYRLPIKGASHEECLDHAFRSFNVPDRMPADFSGRFLSTGDIVFIDEGRRGQFYYQLKPGGWAQVNRVHIR</sequence>
<dbReference type="RefSeq" id="WP_009795472.1">
    <property type="nucleotide sequence ID" value="NZ_JAHXNN010000002.1"/>
</dbReference>
<dbReference type="EMBL" id="VTES01000001">
    <property type="protein sequence ID" value="TYS66713.1"/>
    <property type="molecule type" value="Genomic_DNA"/>
</dbReference>
<protein>
    <recommendedName>
        <fullName evidence="1">YodL-like domain-containing protein</fullName>
    </recommendedName>
</protein>
<evidence type="ECO:0000313" key="5">
    <source>
        <dbReference type="Proteomes" id="UP000323732"/>
    </source>
</evidence>
<dbReference type="Proteomes" id="UP000323732">
    <property type="component" value="Unassembled WGS sequence"/>
</dbReference>
<dbReference type="EMBL" id="VTER01000004">
    <property type="protein sequence ID" value="TYS49154.1"/>
    <property type="molecule type" value="Genomic_DNA"/>
</dbReference>
<comment type="caution">
    <text evidence="2">The sequence shown here is derived from an EMBL/GenBank/DDBJ whole genome shotgun (WGS) entry which is preliminary data.</text>
</comment>
<dbReference type="Proteomes" id="UP000322139">
    <property type="component" value="Unassembled WGS sequence"/>
</dbReference>
<feature type="domain" description="YodL-like" evidence="1">
    <location>
        <begin position="26"/>
        <end position="89"/>
    </location>
</feature>
<organism evidence="2 4">
    <name type="scientific">Bacillus infantis</name>
    <dbReference type="NCBI Taxonomy" id="324767"/>
    <lineage>
        <taxon>Bacteria</taxon>
        <taxon>Bacillati</taxon>
        <taxon>Bacillota</taxon>
        <taxon>Bacilli</taxon>
        <taxon>Bacillales</taxon>
        <taxon>Bacillaceae</taxon>
        <taxon>Bacillus</taxon>
    </lineage>
</organism>
<accession>A0A5D4RH33</accession>
<gene>
    <name evidence="3" type="ORF">FZD47_04355</name>
    <name evidence="2" type="ORF">FZD51_07970</name>
</gene>